<sequence>MPLSRESIAGAGYVILNCIRGLNIIGFLAIIAASVVLLMKTTTNSSFFFFDALTNVVSLCSSIFLIISELNLFKSYFARVMPLLSPEHGFVTLSLAMFVLGVDLLAKLNHETDTQQALGLSYWRVVISAGILAFILSILNFAASYLFRDSKQGITARQVRAHGAVASHMTPPPSKFSGFSPTSARSTPSPVTPKRGHKSLRLVTEALHSRFDRHPDAPILPSYQASTSPNLAPKQHSPKLRDEEAVPPSPTSRYSRATFCSRKPGFPGFRFPGSRKRESEVPPMPPLNVSAPLGVNPQFAHLVRPDSALHPARSNEGEPYRFKGSR</sequence>
<feature type="transmembrane region" description="Helical" evidence="2">
    <location>
        <begin position="126"/>
        <end position="147"/>
    </location>
</feature>
<keyword evidence="5" id="KW-1185">Reference proteome</keyword>
<dbReference type="InterPro" id="IPR056019">
    <property type="entry name" value="DUF7598"/>
</dbReference>
<organism evidence="4 5">
    <name type="scientific">Myriangium duriaei CBS 260.36</name>
    <dbReference type="NCBI Taxonomy" id="1168546"/>
    <lineage>
        <taxon>Eukaryota</taxon>
        <taxon>Fungi</taxon>
        <taxon>Dikarya</taxon>
        <taxon>Ascomycota</taxon>
        <taxon>Pezizomycotina</taxon>
        <taxon>Dothideomycetes</taxon>
        <taxon>Dothideomycetidae</taxon>
        <taxon>Myriangiales</taxon>
        <taxon>Myriangiaceae</taxon>
        <taxon>Myriangium</taxon>
    </lineage>
</organism>
<keyword evidence="2" id="KW-0472">Membrane</keyword>
<feature type="transmembrane region" description="Helical" evidence="2">
    <location>
        <begin position="21"/>
        <end position="39"/>
    </location>
</feature>
<feature type="transmembrane region" description="Helical" evidence="2">
    <location>
        <begin position="45"/>
        <end position="67"/>
    </location>
</feature>
<feature type="compositionally biased region" description="Basic and acidic residues" evidence="1">
    <location>
        <begin position="313"/>
        <end position="326"/>
    </location>
</feature>
<evidence type="ECO:0000256" key="1">
    <source>
        <dbReference type="SAM" id="MobiDB-lite"/>
    </source>
</evidence>
<reference evidence="4" key="1">
    <citation type="journal article" date="2020" name="Stud. Mycol.">
        <title>101 Dothideomycetes genomes: a test case for predicting lifestyles and emergence of pathogens.</title>
        <authorList>
            <person name="Haridas S."/>
            <person name="Albert R."/>
            <person name="Binder M."/>
            <person name="Bloem J."/>
            <person name="Labutti K."/>
            <person name="Salamov A."/>
            <person name="Andreopoulos B."/>
            <person name="Baker S."/>
            <person name="Barry K."/>
            <person name="Bills G."/>
            <person name="Bluhm B."/>
            <person name="Cannon C."/>
            <person name="Castanera R."/>
            <person name="Culley D."/>
            <person name="Daum C."/>
            <person name="Ezra D."/>
            <person name="Gonzalez J."/>
            <person name="Henrissat B."/>
            <person name="Kuo A."/>
            <person name="Liang C."/>
            <person name="Lipzen A."/>
            <person name="Lutzoni F."/>
            <person name="Magnuson J."/>
            <person name="Mondo S."/>
            <person name="Nolan M."/>
            <person name="Ohm R."/>
            <person name="Pangilinan J."/>
            <person name="Park H.-J."/>
            <person name="Ramirez L."/>
            <person name="Alfaro M."/>
            <person name="Sun H."/>
            <person name="Tritt A."/>
            <person name="Yoshinaga Y."/>
            <person name="Zwiers L.-H."/>
            <person name="Turgeon B."/>
            <person name="Goodwin S."/>
            <person name="Spatafora J."/>
            <person name="Crous P."/>
            <person name="Grigoriev I."/>
        </authorList>
    </citation>
    <scope>NUCLEOTIDE SEQUENCE</scope>
    <source>
        <strain evidence="4">CBS 260.36</strain>
    </source>
</reference>
<feature type="domain" description="DUF7598" evidence="3">
    <location>
        <begin position="12"/>
        <end position="145"/>
    </location>
</feature>
<dbReference type="Proteomes" id="UP000799439">
    <property type="component" value="Unassembled WGS sequence"/>
</dbReference>
<dbReference type="Pfam" id="PF24535">
    <property type="entry name" value="DUF7598"/>
    <property type="match status" value="1"/>
</dbReference>
<evidence type="ECO:0000259" key="3">
    <source>
        <dbReference type="Pfam" id="PF24535"/>
    </source>
</evidence>
<protein>
    <recommendedName>
        <fullName evidence="3">DUF7598 domain-containing protein</fullName>
    </recommendedName>
</protein>
<name>A0A9P4MMV3_9PEZI</name>
<dbReference type="EMBL" id="ML996085">
    <property type="protein sequence ID" value="KAF2153116.1"/>
    <property type="molecule type" value="Genomic_DNA"/>
</dbReference>
<feature type="region of interest" description="Disordered" evidence="1">
    <location>
        <begin position="306"/>
        <end position="326"/>
    </location>
</feature>
<keyword evidence="2" id="KW-1133">Transmembrane helix</keyword>
<evidence type="ECO:0000313" key="4">
    <source>
        <dbReference type="EMBL" id="KAF2153116.1"/>
    </source>
</evidence>
<feature type="transmembrane region" description="Helical" evidence="2">
    <location>
        <begin position="88"/>
        <end position="106"/>
    </location>
</feature>
<dbReference type="AlphaFoldDB" id="A0A9P4MMV3"/>
<keyword evidence="2" id="KW-0812">Transmembrane</keyword>
<evidence type="ECO:0000256" key="2">
    <source>
        <dbReference type="SAM" id="Phobius"/>
    </source>
</evidence>
<proteinExistence type="predicted"/>
<evidence type="ECO:0000313" key="5">
    <source>
        <dbReference type="Proteomes" id="UP000799439"/>
    </source>
</evidence>
<feature type="compositionally biased region" description="Polar residues" evidence="1">
    <location>
        <begin position="177"/>
        <end position="189"/>
    </location>
</feature>
<gene>
    <name evidence="4" type="ORF">K461DRAFT_277919</name>
</gene>
<comment type="caution">
    <text evidence="4">The sequence shown here is derived from an EMBL/GenBank/DDBJ whole genome shotgun (WGS) entry which is preliminary data.</text>
</comment>
<dbReference type="OrthoDB" id="5327148at2759"/>
<accession>A0A9P4MMV3</accession>
<feature type="region of interest" description="Disordered" evidence="1">
    <location>
        <begin position="166"/>
        <end position="198"/>
    </location>
</feature>
<feature type="region of interest" description="Disordered" evidence="1">
    <location>
        <begin position="213"/>
        <end position="289"/>
    </location>
</feature>